<reference evidence="1" key="1">
    <citation type="submission" date="2023-04" db="EMBL/GenBank/DDBJ databases">
        <title>A chromosome-level genome assembly of the parasitoid wasp Eretmocerus hayati.</title>
        <authorList>
            <person name="Zhong Y."/>
            <person name="Liu S."/>
            <person name="Liu Y."/>
        </authorList>
    </citation>
    <scope>NUCLEOTIDE SEQUENCE</scope>
    <source>
        <strain evidence="1">ZJU_SS_LIU_2023</strain>
    </source>
</reference>
<dbReference type="Proteomes" id="UP001239111">
    <property type="component" value="Chromosome 1"/>
</dbReference>
<gene>
    <name evidence="1" type="ORF">QAD02_022722</name>
</gene>
<dbReference type="EMBL" id="CM056741">
    <property type="protein sequence ID" value="KAJ8686928.1"/>
    <property type="molecule type" value="Genomic_DNA"/>
</dbReference>
<evidence type="ECO:0000313" key="2">
    <source>
        <dbReference type="Proteomes" id="UP001239111"/>
    </source>
</evidence>
<proteinExistence type="predicted"/>
<keyword evidence="2" id="KW-1185">Reference proteome</keyword>
<sequence>MGPLSFLLLGTLAISVNSNLVESSVLRPDLGIYGGQDASIYDYPHQVAIEYILSLHICGGSIISPEYIVTAAHCAPKIKFLQKVRAGTSQRGKGGSTHKISKVIVHEEFGRMGAFVVNDIALIKVTPAFQFDEVRQPIELFKANEESLAGAQSNVTGWGSTPSSSMFGPKTLQVVSVPIVGKEECAKDYQQFGVLPEGFICAGGHGKNVCNGDSGGPLKLDGRLAGIVSQGETDCAGPNPAIYTEVAAYRDWIDSHLETSLE</sequence>
<evidence type="ECO:0000313" key="1">
    <source>
        <dbReference type="EMBL" id="KAJ8686928.1"/>
    </source>
</evidence>
<name>A0ACC2PUY3_9HYME</name>
<accession>A0ACC2PUY3</accession>
<organism evidence="1 2">
    <name type="scientific">Eretmocerus hayati</name>
    <dbReference type="NCBI Taxonomy" id="131215"/>
    <lineage>
        <taxon>Eukaryota</taxon>
        <taxon>Metazoa</taxon>
        <taxon>Ecdysozoa</taxon>
        <taxon>Arthropoda</taxon>
        <taxon>Hexapoda</taxon>
        <taxon>Insecta</taxon>
        <taxon>Pterygota</taxon>
        <taxon>Neoptera</taxon>
        <taxon>Endopterygota</taxon>
        <taxon>Hymenoptera</taxon>
        <taxon>Apocrita</taxon>
        <taxon>Proctotrupomorpha</taxon>
        <taxon>Chalcidoidea</taxon>
        <taxon>Aphelinidae</taxon>
        <taxon>Aphelininae</taxon>
        <taxon>Eretmocerus</taxon>
    </lineage>
</organism>
<comment type="caution">
    <text evidence="1">The sequence shown here is derived from an EMBL/GenBank/DDBJ whole genome shotgun (WGS) entry which is preliminary data.</text>
</comment>
<protein>
    <submittedName>
        <fullName evidence="1">Uncharacterized protein</fullName>
    </submittedName>
</protein>